<feature type="region of interest" description="Disordered" evidence="13">
    <location>
        <begin position="473"/>
        <end position="500"/>
    </location>
</feature>
<evidence type="ECO:0000256" key="10">
    <source>
        <dbReference type="ARBA" id="ARBA00023242"/>
    </source>
</evidence>
<dbReference type="PANTHER" id="PTHR16466">
    <property type="entry name" value="TELOMERE REPEAT-BINDING FACTOR 2-INTERACTING PROTEIN 1"/>
    <property type="match status" value="1"/>
</dbReference>
<keyword evidence="12" id="KW-0862">Zinc</keyword>
<evidence type="ECO:0000256" key="6">
    <source>
        <dbReference type="ARBA" id="ARBA00022895"/>
    </source>
</evidence>
<name>A0A0D2CI64_9EURO</name>
<evidence type="ECO:0000256" key="5">
    <source>
        <dbReference type="ARBA" id="ARBA00022454"/>
    </source>
</evidence>
<feature type="compositionally biased region" description="Basic and acidic residues" evidence="13">
    <location>
        <begin position="526"/>
        <end position="542"/>
    </location>
</feature>
<feature type="region of interest" description="Disordered" evidence="13">
    <location>
        <begin position="408"/>
        <end position="429"/>
    </location>
</feature>
<feature type="compositionally biased region" description="Basic and acidic residues" evidence="13">
    <location>
        <begin position="193"/>
        <end position="209"/>
    </location>
</feature>
<dbReference type="GO" id="GO:0070187">
    <property type="term" value="C:shelterin complex"/>
    <property type="evidence" value="ECO:0007669"/>
    <property type="project" value="TreeGrafter"/>
</dbReference>
<feature type="compositionally biased region" description="Low complexity" evidence="13">
    <location>
        <begin position="571"/>
        <end position="587"/>
    </location>
</feature>
<dbReference type="EMBL" id="KN847323">
    <property type="protein sequence ID" value="KIW49492.1"/>
    <property type="molecule type" value="Genomic_DNA"/>
</dbReference>
<keyword evidence="9" id="KW-0804">Transcription</keyword>
<dbReference type="GO" id="GO:0042162">
    <property type="term" value="F:telomeric DNA binding"/>
    <property type="evidence" value="ECO:0007669"/>
    <property type="project" value="TreeGrafter"/>
</dbReference>
<evidence type="ECO:0000256" key="1">
    <source>
        <dbReference type="ARBA" id="ARBA00004123"/>
    </source>
</evidence>
<dbReference type="CDD" id="cd11655">
    <property type="entry name" value="rap1_myb-like"/>
    <property type="match status" value="1"/>
</dbReference>
<keyword evidence="16" id="KW-1185">Reference proteome</keyword>
<dbReference type="Gene3D" id="1.10.10.60">
    <property type="entry name" value="Homeodomain-like"/>
    <property type="match status" value="1"/>
</dbReference>
<keyword evidence="5" id="KW-0158">Chromosome</keyword>
<keyword evidence="12" id="KW-0863">Zinc-finger</keyword>
<dbReference type="Gene3D" id="3.30.50.10">
    <property type="entry name" value="Erythroid Transcription Factor GATA-1, subunit A"/>
    <property type="match status" value="1"/>
</dbReference>
<evidence type="ECO:0000256" key="11">
    <source>
        <dbReference type="ARBA" id="ARBA00032471"/>
    </source>
</evidence>
<comment type="similarity">
    <text evidence="3">Belongs to the RAP1 family.</text>
</comment>
<dbReference type="InterPro" id="IPR009057">
    <property type="entry name" value="Homeodomain-like_sf"/>
</dbReference>
<dbReference type="InterPro" id="IPR013088">
    <property type="entry name" value="Znf_NHR/GATA"/>
</dbReference>
<dbReference type="GO" id="GO:0010833">
    <property type="term" value="P:telomere maintenance via telomere lengthening"/>
    <property type="evidence" value="ECO:0007669"/>
    <property type="project" value="TreeGrafter"/>
</dbReference>
<dbReference type="PROSITE" id="PS50114">
    <property type="entry name" value="GATA_ZN_FINGER_2"/>
    <property type="match status" value="1"/>
</dbReference>
<dbReference type="InterPro" id="IPR039595">
    <property type="entry name" value="TE2IP/Rap1"/>
</dbReference>
<feature type="domain" description="GATA-type" evidence="14">
    <location>
        <begin position="432"/>
        <end position="486"/>
    </location>
</feature>
<dbReference type="AlphaFoldDB" id="A0A0D2CI64"/>
<protein>
    <recommendedName>
        <fullName evidence="4">Telomeric repeat-binding factor 2-interacting protein 1</fullName>
    </recommendedName>
    <alternativeName>
        <fullName evidence="11">Repressor/activator protein 1 homolog</fullName>
    </alternativeName>
</protein>
<keyword evidence="10" id="KW-0539">Nucleus</keyword>
<evidence type="ECO:0000259" key="14">
    <source>
        <dbReference type="PROSITE" id="PS50114"/>
    </source>
</evidence>
<dbReference type="GO" id="GO:0031848">
    <property type="term" value="P:protection from non-homologous end joining at telomere"/>
    <property type="evidence" value="ECO:0007669"/>
    <property type="project" value="TreeGrafter"/>
</dbReference>
<dbReference type="InterPro" id="IPR021661">
    <property type="entry name" value="Rap1_C"/>
</dbReference>
<feature type="compositionally biased region" description="Basic and acidic residues" evidence="13">
    <location>
        <begin position="271"/>
        <end position="310"/>
    </location>
</feature>
<dbReference type="Pfam" id="PF08914">
    <property type="entry name" value="Myb_Rap1"/>
    <property type="match status" value="1"/>
</dbReference>
<sequence length="1073" mass="121401">MTSHIVYVDVPRAERHTTADHSETHKLFTGQKLWFAHTIPQRQWLIENARLNGATIVDIDKQADIKLVDHARKNQAPGTHSYRYVELSIRRGELEDLASHAVGAPTRVSRPVGSTVTAPRSGRVPYTEADDQFLWNWMIPFEENGGAYKGNEVYKQIEQANPRHTFQSWRDRWLKSTRYQKRSVTNSHATRPHHVDGPEPEPDQVHIARESSVLEPEQEQPRTSVSPKKKRRPFAEDEGEPASEVKPRRKAKRPVQSTPRLSVESAAIEPSTERSPAERPVERTEPETQAREPENEPDVRSREGDAHHENEDTESVTESEKQFLDGITGPFSKEDSLELYRLVPELTNMTPGQFLDVWRDMASSKDFKHHSAEEWKHWFEYRVLPDYCREKDLRIEEVAPYLFMQQDNGAPDEELSSDTGDAQHGDRPAESLEQAFACSNCYASEAEKWHYDKKGRALCKPCAVFLRTHGVPRPSTMGLDALGEAEDSEPQGPQTPLLLSPPKFAITPIVSSIKVSPKLPSVDLHRAVRDESKIPEGQRETRSPSFQPESPILSRPPEPNEARKRSAGRVTQSQSTQGTNQSSNESQAQTNSHSLGLVMGEAQSKEAQPPPEEHQDTRELKLDTAAPPFSFATTHARHRQRLRDDPRNLDIQQDSSLSTDKEPPREPPAIHLSTETEGLESSPPFAPSPSRSQGSLPPQPENFSPLFVAQDDQDEEFKELEIQDTEQQDIVPPDDEQLTSPLRLNLMSEGQWDVPAADASSRSSSYQSEELDVKPPVAQIRGGSSGTSAYGPEEEDDEDGDEADPKPPISGVRETSVELGSQSFETSRETMDQWETAPEQPRKRNREEERLSTQALFDGPDIDADMSTYLEIPEPEGGWDSILGSEAADTIEDDHQPTTSSKKSLHKQRAPGTAQHVQPDIDIKQENRTHLDPRPPPHADAENIDYNDPERGEWVMDKWEEQEKARYPNLRNMERILYKAAYCTSCDFPRASELVDRFLEQLRRKRRRTSTSSYAAVSEAELVVPEDMPGVWTDEDDRLLFSTKPADVQRIFDKHGHRAYDQRIDFLDAQAPE</sequence>
<feature type="region of interest" description="Disordered" evidence="13">
    <location>
        <begin position="179"/>
        <end position="330"/>
    </location>
</feature>
<keyword evidence="6" id="KW-0779">Telomere</keyword>
<feature type="compositionally biased region" description="Basic and acidic residues" evidence="13">
    <location>
        <begin position="611"/>
        <end position="622"/>
    </location>
</feature>
<comment type="subcellular location">
    <subcellularLocation>
        <location evidence="2">Chromosome</location>
        <location evidence="2">Telomere</location>
    </subcellularLocation>
    <subcellularLocation>
        <location evidence="1">Nucleus</location>
    </subcellularLocation>
</comment>
<evidence type="ECO:0000256" key="2">
    <source>
        <dbReference type="ARBA" id="ARBA00004574"/>
    </source>
</evidence>
<dbReference type="OrthoDB" id="435460at2759"/>
<dbReference type="Proteomes" id="UP000054342">
    <property type="component" value="Unassembled WGS sequence"/>
</dbReference>
<evidence type="ECO:0000256" key="7">
    <source>
        <dbReference type="ARBA" id="ARBA00023015"/>
    </source>
</evidence>
<evidence type="ECO:0000313" key="15">
    <source>
        <dbReference type="EMBL" id="KIW49492.1"/>
    </source>
</evidence>
<dbReference type="STRING" id="348802.A0A0D2CI64"/>
<proteinExistence type="inferred from homology"/>
<accession>A0A0D2CI64</accession>
<feature type="region of interest" description="Disordered" evidence="13">
    <location>
        <begin position="526"/>
        <end position="949"/>
    </location>
</feature>
<dbReference type="SUPFAM" id="SSF46689">
    <property type="entry name" value="Homeodomain-like"/>
    <property type="match status" value="1"/>
</dbReference>
<dbReference type="GO" id="GO:0006355">
    <property type="term" value="P:regulation of DNA-templated transcription"/>
    <property type="evidence" value="ECO:0007669"/>
    <property type="project" value="InterPro"/>
</dbReference>
<keyword evidence="7" id="KW-0805">Transcription regulation</keyword>
<dbReference type="GeneID" id="25333074"/>
<dbReference type="InterPro" id="IPR038104">
    <property type="entry name" value="Rap1_C_sf"/>
</dbReference>
<feature type="compositionally biased region" description="Acidic residues" evidence="13">
    <location>
        <begin position="792"/>
        <end position="802"/>
    </location>
</feature>
<organism evidence="15 16">
    <name type="scientific">Exophiala xenobiotica</name>
    <dbReference type="NCBI Taxonomy" id="348802"/>
    <lineage>
        <taxon>Eukaryota</taxon>
        <taxon>Fungi</taxon>
        <taxon>Dikarya</taxon>
        <taxon>Ascomycota</taxon>
        <taxon>Pezizomycotina</taxon>
        <taxon>Eurotiomycetes</taxon>
        <taxon>Chaetothyriomycetidae</taxon>
        <taxon>Chaetothyriales</taxon>
        <taxon>Herpotrichiellaceae</taxon>
        <taxon>Exophiala</taxon>
    </lineage>
</organism>
<evidence type="ECO:0000256" key="4">
    <source>
        <dbReference type="ARBA" id="ARBA00017805"/>
    </source>
</evidence>
<dbReference type="Pfam" id="PF11626">
    <property type="entry name" value="Rap1_C"/>
    <property type="match status" value="1"/>
</dbReference>
<feature type="compositionally biased region" description="Basic and acidic residues" evidence="13">
    <location>
        <begin position="919"/>
        <end position="941"/>
    </location>
</feature>
<dbReference type="InterPro" id="IPR015010">
    <property type="entry name" value="TERF2IP_Myb"/>
</dbReference>
<feature type="compositionally biased region" description="Basic and acidic residues" evidence="13">
    <location>
        <begin position="840"/>
        <end position="851"/>
    </location>
</feature>
<dbReference type="SMART" id="SM00401">
    <property type="entry name" value="ZnF_GATA"/>
    <property type="match status" value="1"/>
</dbReference>
<dbReference type="Gene3D" id="1.10.10.2170">
    <property type="match status" value="1"/>
</dbReference>
<evidence type="ECO:0000256" key="3">
    <source>
        <dbReference type="ARBA" id="ARBA00010467"/>
    </source>
</evidence>
<dbReference type="SUPFAM" id="SSF57716">
    <property type="entry name" value="Glucocorticoid receptor-like (DNA-binding domain)"/>
    <property type="match status" value="1"/>
</dbReference>
<dbReference type="HOGENOM" id="CLU_301477_0_0_1"/>
<evidence type="ECO:0000256" key="12">
    <source>
        <dbReference type="PROSITE-ProRule" id="PRU00094"/>
    </source>
</evidence>
<evidence type="ECO:0000256" key="9">
    <source>
        <dbReference type="ARBA" id="ARBA00023163"/>
    </source>
</evidence>
<gene>
    <name evidence="15" type="ORF">PV05_11166</name>
</gene>
<feature type="compositionally biased region" description="Acidic residues" evidence="13">
    <location>
        <begin position="711"/>
        <end position="737"/>
    </location>
</feature>
<keyword evidence="12" id="KW-0479">Metal-binding</keyword>
<evidence type="ECO:0000313" key="16">
    <source>
        <dbReference type="Proteomes" id="UP000054342"/>
    </source>
</evidence>
<dbReference type="RefSeq" id="XP_013310076.1">
    <property type="nucleotide sequence ID" value="XM_013454622.1"/>
</dbReference>
<evidence type="ECO:0000256" key="13">
    <source>
        <dbReference type="SAM" id="MobiDB-lite"/>
    </source>
</evidence>
<dbReference type="GO" id="GO:0008270">
    <property type="term" value="F:zinc ion binding"/>
    <property type="evidence" value="ECO:0007669"/>
    <property type="project" value="UniProtKB-KW"/>
</dbReference>
<keyword evidence="8" id="KW-0010">Activator</keyword>
<reference evidence="15 16" key="1">
    <citation type="submission" date="2015-01" db="EMBL/GenBank/DDBJ databases">
        <title>The Genome Sequence of Exophiala xenobiotica CBS118157.</title>
        <authorList>
            <consortium name="The Broad Institute Genomics Platform"/>
            <person name="Cuomo C."/>
            <person name="de Hoog S."/>
            <person name="Gorbushina A."/>
            <person name="Stielow B."/>
            <person name="Teixiera M."/>
            <person name="Abouelleil A."/>
            <person name="Chapman S.B."/>
            <person name="Priest M."/>
            <person name="Young S.K."/>
            <person name="Wortman J."/>
            <person name="Nusbaum C."/>
            <person name="Birren B."/>
        </authorList>
    </citation>
    <scope>NUCLEOTIDE SEQUENCE [LARGE SCALE GENOMIC DNA]</scope>
    <source>
        <strain evidence="15 16">CBS 118157</strain>
    </source>
</reference>
<dbReference type="InterPro" id="IPR000679">
    <property type="entry name" value="Znf_GATA"/>
</dbReference>
<evidence type="ECO:0000256" key="8">
    <source>
        <dbReference type="ARBA" id="ARBA00023159"/>
    </source>
</evidence>
<dbReference type="PANTHER" id="PTHR16466:SF6">
    <property type="entry name" value="TELOMERIC REPEAT-BINDING FACTOR 2-INTERACTING PROTEIN 1"/>
    <property type="match status" value="1"/>
</dbReference>